<keyword evidence="3" id="KW-1185">Reference proteome</keyword>
<proteinExistence type="predicted"/>
<evidence type="ECO:0000313" key="2">
    <source>
        <dbReference type="EMBL" id="GFH32716.1"/>
    </source>
</evidence>
<dbReference type="AlphaFoldDB" id="A0A6A0AIX7"/>
<feature type="non-terminal residue" evidence="2">
    <location>
        <position position="1"/>
    </location>
</feature>
<evidence type="ECO:0000313" key="3">
    <source>
        <dbReference type="Proteomes" id="UP000485058"/>
    </source>
</evidence>
<accession>A0A6A0AIX7</accession>
<feature type="non-terminal residue" evidence="2">
    <location>
        <position position="80"/>
    </location>
</feature>
<name>A0A6A0AIX7_HAELA</name>
<feature type="region of interest" description="Disordered" evidence="1">
    <location>
        <begin position="52"/>
        <end position="80"/>
    </location>
</feature>
<reference evidence="2 3" key="1">
    <citation type="submission" date="2020-02" db="EMBL/GenBank/DDBJ databases">
        <title>Draft genome sequence of Haematococcus lacustris strain NIES-144.</title>
        <authorList>
            <person name="Morimoto D."/>
            <person name="Nakagawa S."/>
            <person name="Yoshida T."/>
            <person name="Sawayama S."/>
        </authorList>
    </citation>
    <scope>NUCLEOTIDE SEQUENCE [LARGE SCALE GENOMIC DNA]</scope>
    <source>
        <strain evidence="2 3">NIES-144</strain>
    </source>
</reference>
<organism evidence="2 3">
    <name type="scientific">Haematococcus lacustris</name>
    <name type="common">Green alga</name>
    <name type="synonym">Haematococcus pluvialis</name>
    <dbReference type="NCBI Taxonomy" id="44745"/>
    <lineage>
        <taxon>Eukaryota</taxon>
        <taxon>Viridiplantae</taxon>
        <taxon>Chlorophyta</taxon>
        <taxon>core chlorophytes</taxon>
        <taxon>Chlorophyceae</taxon>
        <taxon>CS clade</taxon>
        <taxon>Chlamydomonadales</taxon>
        <taxon>Haematococcaceae</taxon>
        <taxon>Haematococcus</taxon>
    </lineage>
</organism>
<comment type="caution">
    <text evidence="2">The sequence shown here is derived from an EMBL/GenBank/DDBJ whole genome shotgun (WGS) entry which is preliminary data.</text>
</comment>
<dbReference type="EMBL" id="BLLF01007020">
    <property type="protein sequence ID" value="GFH32716.1"/>
    <property type="molecule type" value="Genomic_DNA"/>
</dbReference>
<gene>
    <name evidence="2" type="ORF">HaLaN_31981</name>
</gene>
<dbReference type="Proteomes" id="UP000485058">
    <property type="component" value="Unassembled WGS sequence"/>
</dbReference>
<sequence>MDVVVSGIPSTEFSLPPAWDAALCRPAVESRGGQRGGRAGGVGGLPAAHLHCCPGRARQHPLQPAGAQPHHTGSVDSQLT</sequence>
<evidence type="ECO:0000256" key="1">
    <source>
        <dbReference type="SAM" id="MobiDB-lite"/>
    </source>
</evidence>
<protein>
    <submittedName>
        <fullName evidence="2">Uncharacterized protein</fullName>
    </submittedName>
</protein>